<dbReference type="Gene3D" id="1.10.1790.10">
    <property type="entry name" value="PRD domain"/>
    <property type="match status" value="2"/>
</dbReference>
<dbReference type="SUPFAM" id="SSF63520">
    <property type="entry name" value="PTS-regulatory domain, PRD"/>
    <property type="match status" value="2"/>
</dbReference>
<dbReference type="Pfam" id="PF03123">
    <property type="entry name" value="CAT_RBD"/>
    <property type="match status" value="1"/>
</dbReference>
<sequence>MKMKIIRKINNNYALARKEDGEVVVVAGRGIGFGAIPRYVTDKSQVEKIYSGVDRNTIEQMGEMPENILKLSEQIVAYAKKHLTKKFSKNFVFTLADHIEFTIERVGQNMIFDFKGYTDFKYLYPREVEISNYAMKRIEEELHIKLPPSELGGFVMNIVNSEVKPAGNDEDVNFSPLISQITAIIEKHFKLEINRDSFNYSRFATHMIYLLRRLKEGQKTTDDNRRIYAKLLEEYPDTYQCVDEIARFLEENIQSKLDENEMLYLILHVNRLCS</sequence>
<dbReference type="PROSITE" id="PS51372">
    <property type="entry name" value="PRD_2"/>
    <property type="match status" value="2"/>
</dbReference>
<dbReference type="Pfam" id="PF00874">
    <property type="entry name" value="PRD"/>
    <property type="match status" value="2"/>
</dbReference>
<feature type="domain" description="PRD" evidence="4">
    <location>
        <begin position="169"/>
        <end position="274"/>
    </location>
</feature>
<evidence type="ECO:0000313" key="5">
    <source>
        <dbReference type="EMBL" id="RGR67836.1"/>
    </source>
</evidence>
<evidence type="ECO:0000256" key="3">
    <source>
        <dbReference type="ARBA" id="ARBA00023163"/>
    </source>
</evidence>
<dbReference type="InterPro" id="IPR011608">
    <property type="entry name" value="PRD"/>
</dbReference>
<reference evidence="5 6" key="1">
    <citation type="submission" date="2018-08" db="EMBL/GenBank/DDBJ databases">
        <title>A genome reference for cultivated species of the human gut microbiota.</title>
        <authorList>
            <person name="Zou Y."/>
            <person name="Xue W."/>
            <person name="Luo G."/>
        </authorList>
    </citation>
    <scope>NUCLEOTIDE SEQUENCE [LARGE SCALE GENOMIC DNA]</scope>
    <source>
        <strain evidence="5 6">AF24-29</strain>
    </source>
</reference>
<dbReference type="PANTHER" id="PTHR30185:SF18">
    <property type="entry name" value="TRANSCRIPTIONAL REGULATOR MTLR"/>
    <property type="match status" value="1"/>
</dbReference>
<keyword evidence="3" id="KW-0804">Transcription</keyword>
<organism evidence="5 6">
    <name type="scientific">Holdemania filiformis</name>
    <dbReference type="NCBI Taxonomy" id="61171"/>
    <lineage>
        <taxon>Bacteria</taxon>
        <taxon>Bacillati</taxon>
        <taxon>Bacillota</taxon>
        <taxon>Erysipelotrichia</taxon>
        <taxon>Erysipelotrichales</taxon>
        <taxon>Erysipelotrichaceae</taxon>
        <taxon>Holdemania</taxon>
    </lineage>
</organism>
<name>A0A412FI60_9FIRM</name>
<protein>
    <submittedName>
        <fullName evidence="5">PRD domain-containing protein</fullName>
    </submittedName>
</protein>
<feature type="domain" description="PRD" evidence="4">
    <location>
        <begin position="63"/>
        <end position="168"/>
    </location>
</feature>
<evidence type="ECO:0000259" key="4">
    <source>
        <dbReference type="PROSITE" id="PS51372"/>
    </source>
</evidence>
<proteinExistence type="predicted"/>
<dbReference type="InterPro" id="IPR050661">
    <property type="entry name" value="BglG_antiterminators"/>
</dbReference>
<dbReference type="InterPro" id="IPR004341">
    <property type="entry name" value="CAT_RNA-bd_dom"/>
</dbReference>
<dbReference type="AlphaFoldDB" id="A0A412FI60"/>
<dbReference type="EMBL" id="QRUP01000030">
    <property type="protein sequence ID" value="RGR67836.1"/>
    <property type="molecule type" value="Genomic_DNA"/>
</dbReference>
<dbReference type="InterPro" id="IPR036634">
    <property type="entry name" value="PRD_sf"/>
</dbReference>
<evidence type="ECO:0000256" key="2">
    <source>
        <dbReference type="ARBA" id="ARBA00023015"/>
    </source>
</evidence>
<dbReference type="SUPFAM" id="SSF50151">
    <property type="entry name" value="SacY-like RNA-binding domain"/>
    <property type="match status" value="1"/>
</dbReference>
<evidence type="ECO:0000256" key="1">
    <source>
        <dbReference type="ARBA" id="ARBA00022737"/>
    </source>
</evidence>
<keyword evidence="1" id="KW-0677">Repeat</keyword>
<dbReference type="GO" id="GO:0003723">
    <property type="term" value="F:RNA binding"/>
    <property type="evidence" value="ECO:0007669"/>
    <property type="project" value="InterPro"/>
</dbReference>
<keyword evidence="2" id="KW-0805">Transcription regulation</keyword>
<dbReference type="Proteomes" id="UP000284178">
    <property type="component" value="Unassembled WGS sequence"/>
</dbReference>
<comment type="caution">
    <text evidence="5">The sequence shown here is derived from an EMBL/GenBank/DDBJ whole genome shotgun (WGS) entry which is preliminary data.</text>
</comment>
<evidence type="ECO:0000313" key="6">
    <source>
        <dbReference type="Proteomes" id="UP000284178"/>
    </source>
</evidence>
<accession>A0A412FI60</accession>
<dbReference type="Gene3D" id="2.30.24.10">
    <property type="entry name" value="CAT RNA-binding domain"/>
    <property type="match status" value="1"/>
</dbReference>
<dbReference type="PANTHER" id="PTHR30185">
    <property type="entry name" value="CRYPTIC BETA-GLUCOSIDE BGL OPERON ANTITERMINATOR"/>
    <property type="match status" value="1"/>
</dbReference>
<gene>
    <name evidence="5" type="ORF">DWY25_16570</name>
</gene>
<keyword evidence="6" id="KW-1185">Reference proteome</keyword>
<dbReference type="SMART" id="SM01061">
    <property type="entry name" value="CAT_RBD"/>
    <property type="match status" value="1"/>
</dbReference>
<dbReference type="GO" id="GO:0006355">
    <property type="term" value="P:regulation of DNA-templated transcription"/>
    <property type="evidence" value="ECO:0007669"/>
    <property type="project" value="InterPro"/>
</dbReference>
<dbReference type="InterPro" id="IPR036650">
    <property type="entry name" value="CAT_RNA-bd_dom_sf"/>
</dbReference>